<protein>
    <submittedName>
        <fullName evidence="2">Uncharacterized protein</fullName>
    </submittedName>
</protein>
<dbReference type="GO" id="GO:0003677">
    <property type="term" value="F:DNA binding"/>
    <property type="evidence" value="ECO:0007669"/>
    <property type="project" value="InterPro"/>
</dbReference>
<keyword evidence="1" id="KW-0233">DNA recombination</keyword>
<dbReference type="GO" id="GO:0006310">
    <property type="term" value="P:DNA recombination"/>
    <property type="evidence" value="ECO:0007669"/>
    <property type="project" value="UniProtKB-KW"/>
</dbReference>
<evidence type="ECO:0000256" key="1">
    <source>
        <dbReference type="ARBA" id="ARBA00023172"/>
    </source>
</evidence>
<dbReference type="SUPFAM" id="SSF56349">
    <property type="entry name" value="DNA breaking-rejoining enzymes"/>
    <property type="match status" value="1"/>
</dbReference>
<dbReference type="InterPro" id="IPR013762">
    <property type="entry name" value="Integrase-like_cat_sf"/>
</dbReference>
<dbReference type="InterPro" id="IPR011010">
    <property type="entry name" value="DNA_brk_join_enz"/>
</dbReference>
<dbReference type="EMBL" id="LR130779">
    <property type="protein sequence ID" value="VDN64011.1"/>
    <property type="molecule type" value="Genomic_DNA"/>
</dbReference>
<dbReference type="AlphaFoldDB" id="A0A653B727"/>
<organism evidence="2">
    <name type="scientific">Ectopseudomonas oleovorans</name>
    <name type="common">Pseudomonas oleovorans</name>
    <dbReference type="NCBI Taxonomy" id="301"/>
    <lineage>
        <taxon>Bacteria</taxon>
        <taxon>Pseudomonadati</taxon>
        <taxon>Pseudomonadota</taxon>
        <taxon>Gammaproteobacteria</taxon>
        <taxon>Pseudomonadales</taxon>
        <taxon>Pseudomonadaceae</taxon>
        <taxon>Ectopseudomonas</taxon>
    </lineage>
</organism>
<dbReference type="Gene3D" id="1.10.443.10">
    <property type="entry name" value="Intergrase catalytic core"/>
    <property type="match status" value="1"/>
</dbReference>
<gene>
    <name evidence="2" type="ORF">POT9AD_3036</name>
</gene>
<evidence type="ECO:0000313" key="2">
    <source>
        <dbReference type="EMBL" id="VDN64011.1"/>
    </source>
</evidence>
<accession>A0A653B727</accession>
<sequence>MNENRSSSLYFLTVAEERAETELKFTAECKNTAKIYAYDLSDKPYSDSFRDVLGVVVWAIYRRRNMMGHLSRLAIIEILPRFFKFLESVLIYRAEQLSGDTLRYFAEWLKKDKSLSYSTAASMYRKISPVFLQMSSHYKVSDSFIPVRNAFPKSSSLVSSCIGYDQEELKGILNAAVRGMRESASKFEKTYQPKWIGIAPPLEDVAPIGPSGSRSYWASEEYRIWWWENNCGCMRLNSNALYKLPKGQAFFQSTALDGKNGSVKYLSEFYDRIGAGPDYKPKYLGLPCPINYRTPWKKKDYLVWYWENKLGCRALSGSELKKIAPEFWGALKEYFGGRIKDFYKELGVYRWVQAEDLIPYYLLLLIRTQLNPFTVQRLTIDCLVPDPLNDGRVMINWKKYRSFKKGMTIPTDKGNDSWPAMIIKRVSAITESIREDGQDELWIANANRFKVSQPLGSSAFKRALQAFSRKHALTSSDGKPLSIQARLIRPAMAWSEYLRTEDMNYLQALLGHARLSTTADYLRRLDDPIFLTRRAVHQDAVFVRLSSAEDGSLISESLEASESTQGMHEALLNHCRDPMKSPVSGQKTGSLCSASNEVCLGCQNLIITFLDIKKYFCFIAFHDYLLQVGDITDLEHRKATSEKRFIWENYILVKYDSGVIERIRSEALSFPIPEWDISLYEERKHG</sequence>
<reference evidence="2" key="1">
    <citation type="submission" date="2018-11" db="EMBL/GenBank/DDBJ databases">
        <authorList>
            <consortium name="Genoscope - CEA"/>
            <person name="William W."/>
        </authorList>
    </citation>
    <scope>NUCLEOTIDE SEQUENCE [LARGE SCALE GENOMIC DNA]</scope>
    <source>
        <strain evidence="2">T9AD</strain>
    </source>
</reference>
<dbReference type="GO" id="GO:0015074">
    <property type="term" value="P:DNA integration"/>
    <property type="evidence" value="ECO:0007669"/>
    <property type="project" value="InterPro"/>
</dbReference>
<name>A0A653B727_ECTOL</name>
<proteinExistence type="predicted"/>